<evidence type="ECO:0000313" key="2">
    <source>
        <dbReference type="Proteomes" id="UP000593566"/>
    </source>
</evidence>
<evidence type="ECO:0000313" key="1">
    <source>
        <dbReference type="EMBL" id="KAF6220882.1"/>
    </source>
</evidence>
<protein>
    <recommendedName>
        <fullName evidence="3">F-box domain-containing protein</fullName>
    </recommendedName>
</protein>
<dbReference type="GeneID" id="59330975"/>
<dbReference type="AlphaFoldDB" id="A0A8H6FA32"/>
<dbReference type="Proteomes" id="UP000593566">
    <property type="component" value="Unassembled WGS sequence"/>
</dbReference>
<comment type="caution">
    <text evidence="1">The sequence shown here is derived from an EMBL/GenBank/DDBJ whole genome shotgun (WGS) entry which is preliminary data.</text>
</comment>
<evidence type="ECO:0008006" key="3">
    <source>
        <dbReference type="Google" id="ProtNLM"/>
    </source>
</evidence>
<reference evidence="1 2" key="1">
    <citation type="journal article" date="2020" name="Genomics">
        <title>Complete, high-quality genomes from long-read metagenomic sequencing of two wolf lichen thalli reveals enigmatic genome architecture.</title>
        <authorList>
            <person name="McKenzie S.K."/>
            <person name="Walston R.F."/>
            <person name="Allen J.L."/>
        </authorList>
    </citation>
    <scope>NUCLEOTIDE SEQUENCE [LARGE SCALE GENOMIC DNA]</scope>
    <source>
        <strain evidence="1">WasteWater1</strain>
    </source>
</reference>
<dbReference type="Gene3D" id="3.80.10.10">
    <property type="entry name" value="Ribonuclease Inhibitor"/>
    <property type="match status" value="1"/>
</dbReference>
<dbReference type="RefSeq" id="XP_037150317.1">
    <property type="nucleotide sequence ID" value="XM_037293488.1"/>
</dbReference>
<accession>A0A8H6FA32</accession>
<dbReference type="EMBL" id="JACCJB010000015">
    <property type="protein sequence ID" value="KAF6220882.1"/>
    <property type="molecule type" value="Genomic_DNA"/>
</dbReference>
<organism evidence="1 2">
    <name type="scientific">Letharia lupina</name>
    <dbReference type="NCBI Taxonomy" id="560253"/>
    <lineage>
        <taxon>Eukaryota</taxon>
        <taxon>Fungi</taxon>
        <taxon>Dikarya</taxon>
        <taxon>Ascomycota</taxon>
        <taxon>Pezizomycotina</taxon>
        <taxon>Lecanoromycetes</taxon>
        <taxon>OSLEUM clade</taxon>
        <taxon>Lecanoromycetidae</taxon>
        <taxon>Lecanorales</taxon>
        <taxon>Lecanorineae</taxon>
        <taxon>Parmeliaceae</taxon>
        <taxon>Letharia</taxon>
    </lineage>
</organism>
<keyword evidence="2" id="KW-1185">Reference proteome</keyword>
<gene>
    <name evidence="1" type="ORF">HO133_002562</name>
</gene>
<sequence length="451" mass="51156">MLPLELLSLVCGFLPKPILKQVRQVSKIWERAAVPWLFDEIFISQNMADLRIAKLVIFHFKQYIRTLVFSTVYYTKTYRENFDEEFHQEIDWEFVGKSDIDSDSNNSHSDHAFAIYCIARKNQQANLIDGSASAYLSFALTSSANIRKIVLTDTSSSRVMSRQSLQVYEPRSSKACPIKQCDLNDTDHIPHAVRQFGFSQKGFTNPWRLVLLALSATSANVKELTMEPRDMELSTNTAAFSMSPEKLSQAQLCFNTLTKIRFSLNVDTERFSTKVETRHVHRNVAKLLRSAINLESLSLNLTIESEVGMSEYSTLQSILGRCRFPKLRSLTLVLLASSEAELLRLLKHSRNLEQLTILGHDLTEGLWLRVAAWIRASLPLLKHAEFNSLFGGFEEPWADTEYADHYGHVGDFLFGQGENPFTTKALDKCDADIKAKRQMVNPAGDVDFVAA</sequence>
<dbReference type="InterPro" id="IPR032675">
    <property type="entry name" value="LRR_dom_sf"/>
</dbReference>
<proteinExistence type="predicted"/>
<name>A0A8H6FA32_9LECA</name>